<keyword evidence="3" id="KW-0456">Lyase</keyword>
<keyword evidence="4" id="KW-1185">Reference proteome</keyword>
<gene>
    <name evidence="3" type="ordered locus">NP_3416A</name>
</gene>
<dbReference type="GO" id="GO:0033494">
    <property type="term" value="P:ferulate metabolic process"/>
    <property type="evidence" value="ECO:0007669"/>
    <property type="project" value="TreeGrafter"/>
</dbReference>
<reference evidence="3 4" key="1">
    <citation type="journal article" date="2005" name="Genome Res.">
        <title>Living with two extremes: conclusions from the genome sequence of Natronomonas pharaonis.</title>
        <authorList>
            <person name="Falb M."/>
            <person name="Pfeiffer F."/>
            <person name="Palm P."/>
            <person name="Rodewald K."/>
            <person name="Hickmann V."/>
            <person name="Tittor J."/>
            <person name="Oesterhelt D."/>
        </authorList>
    </citation>
    <scope>NUCLEOTIDE SEQUENCE [LARGE SCALE GENOMIC DNA]</scope>
    <source>
        <strain evidence="4">ATCC 35678 / DSM 2160 / CIP 103997 / JCM 8858 / NBRC 14720 / NCIMB 2260 / Gabara</strain>
    </source>
</reference>
<dbReference type="OrthoDB" id="198775at2157"/>
<feature type="domain" description="3-octaprenyl-4-hydroxybenzoate carboxy-lyase-like C-terminal" evidence="2">
    <location>
        <begin position="296"/>
        <end position="419"/>
    </location>
</feature>
<accession>A0A1U7EXB6</accession>
<organism evidence="3 4">
    <name type="scientific">Natronomonas pharaonis (strain ATCC 35678 / DSM 2160 / CIP 103997 / JCM 8858 / NBRC 14720 / NCIMB 2260 / Gabara)</name>
    <name type="common">Halobacterium pharaonis</name>
    <dbReference type="NCBI Taxonomy" id="348780"/>
    <lineage>
        <taxon>Archaea</taxon>
        <taxon>Methanobacteriati</taxon>
        <taxon>Methanobacteriota</taxon>
        <taxon>Stenosarchaea group</taxon>
        <taxon>Halobacteria</taxon>
        <taxon>Halobacteriales</taxon>
        <taxon>Natronomonadaceae</taxon>
        <taxon>Natronomonas</taxon>
    </lineage>
</organism>
<dbReference type="STRING" id="348780.NP_3416A"/>
<dbReference type="SUPFAM" id="SSF50475">
    <property type="entry name" value="FMN-binding split barrel"/>
    <property type="match status" value="1"/>
</dbReference>
<dbReference type="KEGG" id="nph:NP_3416A"/>
<dbReference type="EMBL" id="CR936257">
    <property type="protein sequence ID" value="CAI49799.1"/>
    <property type="molecule type" value="Genomic_DNA"/>
</dbReference>
<name>A0A1U7EXB6_NATPD</name>
<dbReference type="GO" id="GO:0046281">
    <property type="term" value="P:cinnamic acid catabolic process"/>
    <property type="evidence" value="ECO:0007669"/>
    <property type="project" value="TreeGrafter"/>
</dbReference>
<dbReference type="EC" id="4.1.1.-" evidence="3"/>
<dbReference type="SUPFAM" id="SSF143968">
    <property type="entry name" value="UbiD C-terminal domain-like"/>
    <property type="match status" value="1"/>
</dbReference>
<sequence>MTAFRDHLQRLEQDGDALAVESDLHTVDEVAMVGYESLKHNGPAITYENTAGVVRLASGAYAGPDQLQPHEQKPWTRIALAVGLDTGTSYAELLEYTTGLRETTPVAENGTEPLDARPAGIDLGDLGLPVPPTCEGGMATLGIFAVGGDRTTWSPVRGRVRGPNRLRVSIPERLGEELGTRARVTVSLGVPCDALLSAYLPWFTGARQREAFPVARGPDSLSVSRHRGMLIPTSSEVVVDGRVVGDAGALEEPLAGWERLLDTTTVDIAINEIRTRNSPTVPFASLGAPLSDDIQLAGLLEAAKLHRRINSYWGVSPIEWLLIPPEARLNFCIVASEILYAGFEWQLANALFTFSDSFDKVLILDTDVPSTDLGKALQDMWVKAHPSHNWIFSTSDAPRATAPLYRQDGSTGSRLYVDATWDARWDQEYIAPRVGFEESFPEEIQAAVRESWTSMGFSDE</sequence>
<dbReference type="InterPro" id="IPR049381">
    <property type="entry name" value="UbiD-like_C"/>
</dbReference>
<feature type="domain" description="3-octaprenyl-4-hydroxybenzoate carboxy-lyase-like N-terminal" evidence="1">
    <location>
        <begin position="8"/>
        <end position="95"/>
    </location>
</feature>
<dbReference type="GO" id="GO:0005737">
    <property type="term" value="C:cytoplasm"/>
    <property type="evidence" value="ECO:0007669"/>
    <property type="project" value="TreeGrafter"/>
</dbReference>
<dbReference type="GeneID" id="3703439"/>
<dbReference type="GO" id="GO:0016831">
    <property type="term" value="F:carboxy-lyase activity"/>
    <property type="evidence" value="ECO:0007669"/>
    <property type="project" value="InterPro"/>
</dbReference>
<evidence type="ECO:0000259" key="1">
    <source>
        <dbReference type="Pfam" id="PF20695"/>
    </source>
</evidence>
<dbReference type="InterPro" id="IPR002830">
    <property type="entry name" value="UbiD"/>
</dbReference>
<dbReference type="Proteomes" id="UP000002698">
    <property type="component" value="Chromosome"/>
</dbReference>
<evidence type="ECO:0000259" key="2">
    <source>
        <dbReference type="Pfam" id="PF20696"/>
    </source>
</evidence>
<evidence type="ECO:0000313" key="3">
    <source>
        <dbReference type="EMBL" id="CAI49799.1"/>
    </source>
</evidence>
<dbReference type="Pfam" id="PF20696">
    <property type="entry name" value="UbiD_C"/>
    <property type="match status" value="1"/>
</dbReference>
<dbReference type="Gene3D" id="3.40.1670.10">
    <property type="entry name" value="UbiD C-terminal domain-like"/>
    <property type="match status" value="1"/>
</dbReference>
<protein>
    <submittedName>
        <fullName evidence="3">Probable prenyl carboxy-lyase</fullName>
        <ecNumber evidence="3">4.1.1.-</ecNumber>
    </submittedName>
</protein>
<evidence type="ECO:0000313" key="4">
    <source>
        <dbReference type="Proteomes" id="UP000002698"/>
    </source>
</evidence>
<proteinExistence type="predicted"/>
<dbReference type="PANTHER" id="PTHR30108">
    <property type="entry name" value="3-OCTAPRENYL-4-HYDROXYBENZOATE CARBOXY-LYASE-RELATED"/>
    <property type="match status" value="1"/>
</dbReference>
<dbReference type="eggNOG" id="arCOG01671">
    <property type="taxonomic scope" value="Archaea"/>
</dbReference>
<dbReference type="RefSeq" id="WP_011323419.1">
    <property type="nucleotide sequence ID" value="NC_007426.1"/>
</dbReference>
<dbReference type="Gene3D" id="1.20.5.4570">
    <property type="match status" value="1"/>
</dbReference>
<dbReference type="AlphaFoldDB" id="A0A1U7EXB6"/>
<dbReference type="PANTHER" id="PTHR30108:SF17">
    <property type="entry name" value="FERULIC ACID DECARBOXYLASE 1"/>
    <property type="match status" value="1"/>
</dbReference>
<dbReference type="Pfam" id="PF20695">
    <property type="entry name" value="UbiD_N"/>
    <property type="match status" value="1"/>
</dbReference>
<dbReference type="HOGENOM" id="CLU_045784_0_0_2"/>
<dbReference type="EnsemblBacteria" id="CAI49799">
    <property type="protein sequence ID" value="CAI49799"/>
    <property type="gene ID" value="NP_3416A"/>
</dbReference>
<dbReference type="InterPro" id="IPR049383">
    <property type="entry name" value="UbiD-like_N"/>
</dbReference>